<dbReference type="Gramene" id="ERN03370">
    <property type="protein sequence ID" value="ERN03370"/>
    <property type="gene ID" value="AMTR_s00003p00249810"/>
</dbReference>
<dbReference type="GO" id="GO:0046983">
    <property type="term" value="F:protein dimerization activity"/>
    <property type="evidence" value="ECO:0007669"/>
    <property type="project" value="InterPro"/>
</dbReference>
<reference evidence="8" key="1">
    <citation type="journal article" date="2013" name="Science">
        <title>The Amborella genome and the evolution of flowering plants.</title>
        <authorList>
            <consortium name="Amborella Genome Project"/>
        </authorList>
    </citation>
    <scope>NUCLEOTIDE SEQUENCE [LARGE SCALE GENOMIC DNA]</scope>
</reference>
<dbReference type="HOGENOM" id="CLU_005533_7_0_1"/>
<dbReference type="GO" id="GO:0008171">
    <property type="term" value="F:O-methyltransferase activity"/>
    <property type="evidence" value="ECO:0000318"/>
    <property type="project" value="GO_Central"/>
</dbReference>
<dbReference type="Proteomes" id="UP000017836">
    <property type="component" value="Unassembled WGS sequence"/>
</dbReference>
<dbReference type="OMA" id="CPGIERT"/>
<sequence length="361" mass="39725">MRLRNVQGLKMEMQDEDALGQAEFWQITLAFVDSLTLKCAVELGIPQIIHAKGQPLTLSEIITSLQAPSPDSSCLSRVMRFLVKKQVFSEEVKVGEAYYRLTRASKLLVRPGASGLAPMLTMLNHPIFLAPWHCFSRCVVERVDAFEKAHGSKLWMYTANNTGANDIFNEAMASDTVVVLEALLSEYKSGFAGLTSLVDVAGGTGTAVSAIVKAHPHISRINFDLPQVVSSAPEHPGVVHVSGDMFISIPHADAVFMKWILHDWNDEDCVKILKQCRKALPSKSGKLIIVDVVLHLKEDTSAFADSRLAFDMLMFAVTSGGLERTEEEWRALLSKGGFSNCNIKPLPTLQSIIEAYPDPNE</sequence>
<dbReference type="eggNOG" id="KOG3178">
    <property type="taxonomic scope" value="Eukaryota"/>
</dbReference>
<gene>
    <name evidence="7" type="ORF">AMTR_s00003p00249810</name>
</gene>
<feature type="domain" description="O-methyltransferase C-terminal" evidence="5">
    <location>
        <begin position="139"/>
        <end position="339"/>
    </location>
</feature>
<dbReference type="Pfam" id="PF00891">
    <property type="entry name" value="Methyltransf_2"/>
    <property type="match status" value="1"/>
</dbReference>
<dbReference type="InterPro" id="IPR036388">
    <property type="entry name" value="WH-like_DNA-bd_sf"/>
</dbReference>
<evidence type="ECO:0000256" key="4">
    <source>
        <dbReference type="PIRSR" id="PIRSR005739-1"/>
    </source>
</evidence>
<dbReference type="GO" id="GO:0008757">
    <property type="term" value="F:S-adenosylmethionine-dependent methyltransferase activity"/>
    <property type="evidence" value="ECO:0000318"/>
    <property type="project" value="GO_Central"/>
</dbReference>
<dbReference type="InterPro" id="IPR036390">
    <property type="entry name" value="WH_DNA-bd_sf"/>
</dbReference>
<feature type="active site" description="Proton acceptor" evidence="4">
    <location>
        <position position="262"/>
    </location>
</feature>
<dbReference type="PIRSF" id="PIRSF005739">
    <property type="entry name" value="O-mtase"/>
    <property type="match status" value="1"/>
</dbReference>
<keyword evidence="8" id="KW-1185">Reference proteome</keyword>
<evidence type="ECO:0000256" key="2">
    <source>
        <dbReference type="ARBA" id="ARBA00022679"/>
    </source>
</evidence>
<name>W1P8Q7_AMBTC</name>
<dbReference type="Pfam" id="PF08100">
    <property type="entry name" value="Dimerisation"/>
    <property type="match status" value="1"/>
</dbReference>
<proteinExistence type="predicted"/>
<dbReference type="InterPro" id="IPR029063">
    <property type="entry name" value="SAM-dependent_MTases_sf"/>
</dbReference>
<keyword evidence="3" id="KW-0949">S-adenosyl-L-methionine</keyword>
<organism evidence="7 8">
    <name type="scientific">Amborella trichopoda</name>
    <dbReference type="NCBI Taxonomy" id="13333"/>
    <lineage>
        <taxon>Eukaryota</taxon>
        <taxon>Viridiplantae</taxon>
        <taxon>Streptophyta</taxon>
        <taxon>Embryophyta</taxon>
        <taxon>Tracheophyta</taxon>
        <taxon>Spermatophyta</taxon>
        <taxon>Magnoliopsida</taxon>
        <taxon>Amborellales</taxon>
        <taxon>Amborellaceae</taxon>
        <taxon>Amborella</taxon>
    </lineage>
</organism>
<dbReference type="SUPFAM" id="SSF53335">
    <property type="entry name" value="S-adenosyl-L-methionine-dependent methyltransferases"/>
    <property type="match status" value="1"/>
</dbReference>
<evidence type="ECO:0000259" key="6">
    <source>
        <dbReference type="Pfam" id="PF08100"/>
    </source>
</evidence>
<evidence type="ECO:0000256" key="3">
    <source>
        <dbReference type="ARBA" id="ARBA00022691"/>
    </source>
</evidence>
<dbReference type="SUPFAM" id="SSF46785">
    <property type="entry name" value="Winged helix' DNA-binding domain"/>
    <property type="match status" value="1"/>
</dbReference>
<dbReference type="InterPro" id="IPR012967">
    <property type="entry name" value="COMT_dimerisation"/>
</dbReference>
<dbReference type="GO" id="GO:0032259">
    <property type="term" value="P:methylation"/>
    <property type="evidence" value="ECO:0000318"/>
    <property type="project" value="GO_Central"/>
</dbReference>
<dbReference type="Gene3D" id="1.10.10.10">
    <property type="entry name" value="Winged helix-like DNA-binding domain superfamily/Winged helix DNA-binding domain"/>
    <property type="match status" value="1"/>
</dbReference>
<feature type="domain" description="O-methyltransferase dimerisation" evidence="6">
    <location>
        <begin position="25"/>
        <end position="110"/>
    </location>
</feature>
<dbReference type="InterPro" id="IPR016461">
    <property type="entry name" value="COMT-like"/>
</dbReference>
<protein>
    <recommendedName>
        <fullName evidence="9">O-methyltransferase domain-containing protein</fullName>
    </recommendedName>
</protein>
<evidence type="ECO:0000313" key="8">
    <source>
        <dbReference type="Proteomes" id="UP000017836"/>
    </source>
</evidence>
<evidence type="ECO:0000259" key="5">
    <source>
        <dbReference type="Pfam" id="PF00891"/>
    </source>
</evidence>
<dbReference type="PANTHER" id="PTHR11746">
    <property type="entry name" value="O-METHYLTRANSFERASE"/>
    <property type="match status" value="1"/>
</dbReference>
<accession>W1P8Q7</accession>
<evidence type="ECO:0008006" key="9">
    <source>
        <dbReference type="Google" id="ProtNLM"/>
    </source>
</evidence>
<dbReference type="AlphaFoldDB" id="W1P8Q7"/>
<dbReference type="PROSITE" id="PS51683">
    <property type="entry name" value="SAM_OMT_II"/>
    <property type="match status" value="1"/>
</dbReference>
<keyword evidence="1" id="KW-0489">Methyltransferase</keyword>
<keyword evidence="2" id="KW-0808">Transferase</keyword>
<dbReference type="InterPro" id="IPR001077">
    <property type="entry name" value="COMT_C"/>
</dbReference>
<evidence type="ECO:0000256" key="1">
    <source>
        <dbReference type="ARBA" id="ARBA00022603"/>
    </source>
</evidence>
<dbReference type="EMBL" id="KI394358">
    <property type="protein sequence ID" value="ERN03370.1"/>
    <property type="molecule type" value="Genomic_DNA"/>
</dbReference>
<dbReference type="Gene3D" id="3.40.50.150">
    <property type="entry name" value="Vaccinia Virus protein VP39"/>
    <property type="match status" value="1"/>
</dbReference>
<evidence type="ECO:0000313" key="7">
    <source>
        <dbReference type="EMBL" id="ERN03370.1"/>
    </source>
</evidence>